<gene>
    <name evidence="4" type="ORF">H6G68_16250</name>
</gene>
<dbReference type="InterPro" id="IPR000907">
    <property type="entry name" value="LipOase"/>
</dbReference>
<name>A0ABR8J602_9NOST</name>
<sequence length="815" mass="92204">MSQDLPIKHLDDARVRDIDLGFRKLISGIALAFEQVAKQKGMRATHSFGTTAQGVLEVLAQPDIPSHKLFVPGRKFPIVLRHANAKGFKDDAISDGCGATLRLLDGAADAPLTALNLNKPLLDVLLGTGRSFPFANALSFARWVRSTLSERAEMLEELPRAKSSLEEFIRNPESYTKLHYYSQTTYLFIGVDGKQYYLRYRLINANKSADTGLINPKDLQLPLDYVPRAGNDQRPETYLQTDFCQQVKKGGLQYLLQVQLRGIEQSLECNELAKDCTIPWDEVVYPLRDLAVISFKSIIPDEIAELLQFNAYNAPTDLAMILAKSSQETASINHIRSVVYEISADIRNKQQHNPELIMTENTNPPNPKDIFVYHGTAGKDIARFDFNSPLPANLQPTPRYNALATMVKLNPPSATPPTPPLVGIYGTLGIMGANVTKWMPANLSRCHPHKFSDEYFVERRLNGFNPGKLNRVQGQPWQYVVRYNCAGYEKDAAGIFPDVIEARFILKETELQVHSIQFSLDGTISTHVPGDEKWEWSKRLFRSVEFVFHEIQSHLGRTHMNMDQYAMAFYRNIVNNPIKQLIEPHFEGLLNIDKLGSALIIGETGFIPEASVLKPTGVDEILTEYVSQLSYHWKPSIQALPDRIDNNHFDKAALAMWNLLEEYVRNFFQKNKAAIQANWSEIEGMSKDLIDHSILKPELGTLAIKSIDDLKQLCVYIIYHCTFFHSWVNNKQYDDGGDIEYTAIGLWDDKNPAYNPVSVATKNATQTILMWTLSHVLYNPVMEVGPAELKELIWKNRKKIQPGIPLELIMMSINI</sequence>
<evidence type="ECO:0000259" key="3">
    <source>
        <dbReference type="PROSITE" id="PS51393"/>
    </source>
</evidence>
<comment type="caution">
    <text evidence="4">The sequence shown here is derived from an EMBL/GenBank/DDBJ whole genome shotgun (WGS) entry which is preliminary data.</text>
</comment>
<dbReference type="SUPFAM" id="SSF56634">
    <property type="entry name" value="Heme-dependent catalase-like"/>
    <property type="match status" value="1"/>
</dbReference>
<dbReference type="EMBL" id="JACJTQ010000024">
    <property type="protein sequence ID" value="MBD2693284.1"/>
    <property type="molecule type" value="Genomic_DNA"/>
</dbReference>
<evidence type="ECO:0000313" key="4">
    <source>
        <dbReference type="EMBL" id="MBD2693284.1"/>
    </source>
</evidence>
<keyword evidence="1" id="KW-0479">Metal-binding</keyword>
<dbReference type="InterPro" id="IPR013819">
    <property type="entry name" value="LipOase_C"/>
</dbReference>
<dbReference type="InterPro" id="IPR020835">
    <property type="entry name" value="Catalase_sf"/>
</dbReference>
<dbReference type="Gene3D" id="2.40.180.10">
    <property type="entry name" value="Catalase core domain"/>
    <property type="match status" value="1"/>
</dbReference>
<feature type="domain" description="Lipoxygenase" evidence="3">
    <location>
        <begin position="468"/>
        <end position="737"/>
    </location>
</feature>
<organism evidence="4 5">
    <name type="scientific">Anabaena catenula FACHB-362</name>
    <dbReference type="NCBI Taxonomy" id="2692877"/>
    <lineage>
        <taxon>Bacteria</taxon>
        <taxon>Bacillati</taxon>
        <taxon>Cyanobacteriota</taxon>
        <taxon>Cyanophyceae</taxon>
        <taxon>Nostocales</taxon>
        <taxon>Nostocaceae</taxon>
        <taxon>Anabaena</taxon>
    </lineage>
</organism>
<dbReference type="SUPFAM" id="SSF48484">
    <property type="entry name" value="Lipoxigenase"/>
    <property type="match status" value="1"/>
</dbReference>
<evidence type="ECO:0000256" key="1">
    <source>
        <dbReference type="ARBA" id="ARBA00022723"/>
    </source>
</evidence>
<evidence type="ECO:0000256" key="2">
    <source>
        <dbReference type="ARBA" id="ARBA00023002"/>
    </source>
</evidence>
<dbReference type="RefSeq" id="WP_190907571.1">
    <property type="nucleotide sequence ID" value="NZ_JACJTQ010000024.1"/>
</dbReference>
<dbReference type="PROSITE" id="PS51393">
    <property type="entry name" value="LIPOXYGENASE_3"/>
    <property type="match status" value="1"/>
</dbReference>
<proteinExistence type="predicted"/>
<accession>A0ABR8J602</accession>
<protein>
    <recommendedName>
        <fullName evidence="3">Lipoxygenase domain-containing protein</fullName>
    </recommendedName>
</protein>
<keyword evidence="5" id="KW-1185">Reference proteome</keyword>
<dbReference type="Proteomes" id="UP000660381">
    <property type="component" value="Unassembled WGS sequence"/>
</dbReference>
<dbReference type="InterPro" id="IPR036226">
    <property type="entry name" value="LipOase_C_sf"/>
</dbReference>
<dbReference type="PANTHER" id="PTHR11771">
    <property type="entry name" value="LIPOXYGENASE"/>
    <property type="match status" value="1"/>
</dbReference>
<reference evidence="4 5" key="1">
    <citation type="journal article" date="2020" name="ISME J.">
        <title>Comparative genomics reveals insights into cyanobacterial evolution and habitat adaptation.</title>
        <authorList>
            <person name="Chen M.Y."/>
            <person name="Teng W.K."/>
            <person name="Zhao L."/>
            <person name="Hu C.X."/>
            <person name="Zhou Y.K."/>
            <person name="Han B.P."/>
            <person name="Song L.R."/>
            <person name="Shu W.S."/>
        </authorList>
    </citation>
    <scope>NUCLEOTIDE SEQUENCE [LARGE SCALE GENOMIC DNA]</scope>
    <source>
        <strain evidence="4 5">FACHB-362</strain>
    </source>
</reference>
<dbReference type="Pfam" id="PF00305">
    <property type="entry name" value="Lipoxygenase"/>
    <property type="match status" value="1"/>
</dbReference>
<keyword evidence="2" id="KW-0560">Oxidoreductase</keyword>
<dbReference type="Gene3D" id="1.20.245.10">
    <property type="entry name" value="Lipoxygenase-1, Domain 5"/>
    <property type="match status" value="1"/>
</dbReference>
<evidence type="ECO:0000313" key="5">
    <source>
        <dbReference type="Proteomes" id="UP000660381"/>
    </source>
</evidence>